<evidence type="ECO:0000256" key="4">
    <source>
        <dbReference type="ARBA" id="ARBA00022840"/>
    </source>
</evidence>
<protein>
    <submittedName>
        <fullName evidence="7">Unannotated protein</fullName>
    </submittedName>
</protein>
<gene>
    <name evidence="7" type="ORF">UFOPK1493_01909</name>
</gene>
<dbReference type="GO" id="GO:0009229">
    <property type="term" value="P:thiamine diphosphate biosynthetic process"/>
    <property type="evidence" value="ECO:0007669"/>
    <property type="project" value="InterPro"/>
</dbReference>
<dbReference type="NCBIfam" id="TIGR01378">
    <property type="entry name" value="thi_PPkinase"/>
    <property type="match status" value="1"/>
</dbReference>
<dbReference type="InterPro" id="IPR036371">
    <property type="entry name" value="TPK_B1-bd_sf"/>
</dbReference>
<dbReference type="Pfam" id="PF04265">
    <property type="entry name" value="TPK_B1_binding"/>
    <property type="match status" value="1"/>
</dbReference>
<dbReference type="InterPro" id="IPR007373">
    <property type="entry name" value="Thiamin_PyroPKinase_B1-bd"/>
</dbReference>
<dbReference type="Pfam" id="PF04263">
    <property type="entry name" value="TPK_catalytic"/>
    <property type="match status" value="1"/>
</dbReference>
<dbReference type="SUPFAM" id="SSF63862">
    <property type="entry name" value="Thiamin pyrophosphokinase, substrate-binding domain"/>
    <property type="match status" value="1"/>
</dbReference>
<feature type="region of interest" description="Disordered" evidence="5">
    <location>
        <begin position="197"/>
        <end position="225"/>
    </location>
</feature>
<dbReference type="InterPro" id="IPR006282">
    <property type="entry name" value="Thi_PPkinase"/>
</dbReference>
<dbReference type="SMART" id="SM00983">
    <property type="entry name" value="TPK_B1_binding"/>
    <property type="match status" value="1"/>
</dbReference>
<dbReference type="GO" id="GO:0030975">
    <property type="term" value="F:thiamine binding"/>
    <property type="evidence" value="ECO:0007669"/>
    <property type="project" value="InterPro"/>
</dbReference>
<dbReference type="Gene3D" id="3.40.50.10240">
    <property type="entry name" value="Thiamin pyrophosphokinase, catalytic domain"/>
    <property type="match status" value="1"/>
</dbReference>
<dbReference type="PANTHER" id="PTHR41299">
    <property type="entry name" value="THIAMINE PYROPHOSPHOKINASE"/>
    <property type="match status" value="1"/>
</dbReference>
<dbReference type="EMBL" id="CAEZSR010000066">
    <property type="protein sequence ID" value="CAB4563067.1"/>
    <property type="molecule type" value="Genomic_DNA"/>
</dbReference>
<dbReference type="GO" id="GO:0016301">
    <property type="term" value="F:kinase activity"/>
    <property type="evidence" value="ECO:0007669"/>
    <property type="project" value="UniProtKB-KW"/>
</dbReference>
<reference evidence="7" key="1">
    <citation type="submission" date="2020-05" db="EMBL/GenBank/DDBJ databases">
        <authorList>
            <person name="Chiriac C."/>
            <person name="Salcher M."/>
            <person name="Ghai R."/>
            <person name="Kavagutti S V."/>
        </authorList>
    </citation>
    <scope>NUCLEOTIDE SEQUENCE</scope>
</reference>
<dbReference type="GO" id="GO:0005524">
    <property type="term" value="F:ATP binding"/>
    <property type="evidence" value="ECO:0007669"/>
    <property type="project" value="UniProtKB-KW"/>
</dbReference>
<sequence>MQGPTETYDLVITADSGLDVALAAGFVPTHLVGDLDSISPAARAWAAAHDVVVERHPTDKDATDTELALAAAVRLGATRLRLHGNTGVARLDHLLGTLAALGNPSLWTLESVTAQLDGSLLHVLHPGRTVTMQLEPGALFSLLALHGPCEEIDVSGARWPLRNARLHGSSTIGISNEALDREVEVSVGRGVLTVVIPPASTSPASTSPASTSPDPTSPDTNQEHP</sequence>
<evidence type="ECO:0000313" key="7">
    <source>
        <dbReference type="EMBL" id="CAB4563067.1"/>
    </source>
</evidence>
<organism evidence="7">
    <name type="scientific">freshwater metagenome</name>
    <dbReference type="NCBI Taxonomy" id="449393"/>
    <lineage>
        <taxon>unclassified sequences</taxon>
        <taxon>metagenomes</taxon>
        <taxon>ecological metagenomes</taxon>
    </lineage>
</organism>
<accession>A0A6J6DG33</accession>
<feature type="domain" description="Thiamin pyrophosphokinase thiamin-binding" evidence="6">
    <location>
        <begin position="127"/>
        <end position="192"/>
    </location>
</feature>
<proteinExistence type="predicted"/>
<dbReference type="GO" id="GO:0006772">
    <property type="term" value="P:thiamine metabolic process"/>
    <property type="evidence" value="ECO:0007669"/>
    <property type="project" value="InterPro"/>
</dbReference>
<evidence type="ECO:0000256" key="1">
    <source>
        <dbReference type="ARBA" id="ARBA00022679"/>
    </source>
</evidence>
<dbReference type="AlphaFoldDB" id="A0A6J6DG33"/>
<dbReference type="InterPro" id="IPR007371">
    <property type="entry name" value="TPK_catalytic"/>
</dbReference>
<keyword evidence="3" id="KW-0418">Kinase</keyword>
<dbReference type="InterPro" id="IPR053149">
    <property type="entry name" value="TPK"/>
</dbReference>
<keyword evidence="1" id="KW-0808">Transferase</keyword>
<dbReference type="InterPro" id="IPR036759">
    <property type="entry name" value="TPK_catalytic_sf"/>
</dbReference>
<dbReference type="PANTHER" id="PTHR41299:SF1">
    <property type="entry name" value="THIAMINE PYROPHOSPHOKINASE"/>
    <property type="match status" value="1"/>
</dbReference>
<keyword evidence="2" id="KW-0547">Nucleotide-binding</keyword>
<keyword evidence="4" id="KW-0067">ATP-binding</keyword>
<evidence type="ECO:0000256" key="2">
    <source>
        <dbReference type="ARBA" id="ARBA00022741"/>
    </source>
</evidence>
<evidence type="ECO:0000256" key="3">
    <source>
        <dbReference type="ARBA" id="ARBA00022777"/>
    </source>
</evidence>
<evidence type="ECO:0000259" key="6">
    <source>
        <dbReference type="SMART" id="SM00983"/>
    </source>
</evidence>
<dbReference type="SUPFAM" id="SSF63999">
    <property type="entry name" value="Thiamin pyrophosphokinase, catalytic domain"/>
    <property type="match status" value="1"/>
</dbReference>
<evidence type="ECO:0000256" key="5">
    <source>
        <dbReference type="SAM" id="MobiDB-lite"/>
    </source>
</evidence>
<name>A0A6J6DG33_9ZZZZ</name>
<dbReference type="CDD" id="cd07995">
    <property type="entry name" value="TPK"/>
    <property type="match status" value="1"/>
</dbReference>
<dbReference type="GO" id="GO:0004788">
    <property type="term" value="F:thiamine diphosphokinase activity"/>
    <property type="evidence" value="ECO:0007669"/>
    <property type="project" value="InterPro"/>
</dbReference>